<proteinExistence type="predicted"/>
<dbReference type="EMBL" id="JAFIRN010000002">
    <property type="protein sequence ID" value="KAG5854877.1"/>
    <property type="molecule type" value="Genomic_DNA"/>
</dbReference>
<sequence>MFFHFIQRAIHGQESNPWLRRGDLNVGPWAAAPDGKLDGVQVRDRAPHLGDQTLLGDVDVAEVERVIDGLHLPDLDEPHPHCLGRSLEDPLTMILRLVQHLEVHRDAGHLGRR</sequence>
<evidence type="ECO:0000313" key="2">
    <source>
        <dbReference type="Proteomes" id="UP001044222"/>
    </source>
</evidence>
<keyword evidence="2" id="KW-1185">Reference proteome</keyword>
<comment type="caution">
    <text evidence="1">The sequence shown here is derived from an EMBL/GenBank/DDBJ whole genome shotgun (WGS) entry which is preliminary data.</text>
</comment>
<name>A0A9D3S9H5_ANGAN</name>
<organism evidence="1 2">
    <name type="scientific">Anguilla anguilla</name>
    <name type="common">European freshwater eel</name>
    <name type="synonym">Muraena anguilla</name>
    <dbReference type="NCBI Taxonomy" id="7936"/>
    <lineage>
        <taxon>Eukaryota</taxon>
        <taxon>Metazoa</taxon>
        <taxon>Chordata</taxon>
        <taxon>Craniata</taxon>
        <taxon>Vertebrata</taxon>
        <taxon>Euteleostomi</taxon>
        <taxon>Actinopterygii</taxon>
        <taxon>Neopterygii</taxon>
        <taxon>Teleostei</taxon>
        <taxon>Anguilliformes</taxon>
        <taxon>Anguillidae</taxon>
        <taxon>Anguilla</taxon>
    </lineage>
</organism>
<protein>
    <submittedName>
        <fullName evidence="1">Uncharacterized protein</fullName>
    </submittedName>
</protein>
<dbReference type="Proteomes" id="UP001044222">
    <property type="component" value="Unassembled WGS sequence"/>
</dbReference>
<accession>A0A9D3S9H5</accession>
<reference evidence="1" key="1">
    <citation type="submission" date="2021-01" db="EMBL/GenBank/DDBJ databases">
        <title>A chromosome-scale assembly of European eel, Anguilla anguilla.</title>
        <authorList>
            <person name="Henkel C."/>
            <person name="Jong-Raadsen S.A."/>
            <person name="Dufour S."/>
            <person name="Weltzien F.-A."/>
            <person name="Palstra A.P."/>
            <person name="Pelster B."/>
            <person name="Spaink H.P."/>
            <person name="Van Den Thillart G.E."/>
            <person name="Jansen H."/>
            <person name="Zahm M."/>
            <person name="Klopp C."/>
            <person name="Cedric C."/>
            <person name="Louis A."/>
            <person name="Berthelot C."/>
            <person name="Parey E."/>
            <person name="Roest Crollius H."/>
            <person name="Montfort J."/>
            <person name="Robinson-Rechavi M."/>
            <person name="Bucao C."/>
            <person name="Bouchez O."/>
            <person name="Gislard M."/>
            <person name="Lluch J."/>
            <person name="Milhes M."/>
            <person name="Lampietro C."/>
            <person name="Lopez Roques C."/>
            <person name="Donnadieu C."/>
            <person name="Braasch I."/>
            <person name="Desvignes T."/>
            <person name="Postlethwait J."/>
            <person name="Bobe J."/>
            <person name="Guiguen Y."/>
            <person name="Dirks R."/>
        </authorList>
    </citation>
    <scope>NUCLEOTIDE SEQUENCE</scope>
    <source>
        <strain evidence="1">Tag_6206</strain>
        <tissue evidence="1">Liver</tissue>
    </source>
</reference>
<evidence type="ECO:0000313" key="1">
    <source>
        <dbReference type="EMBL" id="KAG5854877.1"/>
    </source>
</evidence>
<gene>
    <name evidence="1" type="ORF">ANANG_G00042480</name>
</gene>
<dbReference type="AlphaFoldDB" id="A0A9D3S9H5"/>